<organism evidence="2 3">
    <name type="scientific">Adhaeribacter aerolatus</name>
    <dbReference type="NCBI Taxonomy" id="670289"/>
    <lineage>
        <taxon>Bacteria</taxon>
        <taxon>Pseudomonadati</taxon>
        <taxon>Bacteroidota</taxon>
        <taxon>Cytophagia</taxon>
        <taxon>Cytophagales</taxon>
        <taxon>Hymenobacteraceae</taxon>
        <taxon>Adhaeribacter</taxon>
    </lineage>
</organism>
<protein>
    <recommendedName>
        <fullName evidence="1">Carrier domain-containing protein</fullName>
    </recommendedName>
</protein>
<dbReference type="OrthoDB" id="893949at2"/>
<accession>A0A512B2S1</accession>
<sequence>MITHKTNSLRQNIAQLIQQQKGIRTSRILTQSFEQLGFDLVDLIDIILAVEHKFEVTIPDEVPLNSVDDFVSFIKGEGAAAPLAVH</sequence>
<dbReference type="Gene3D" id="1.10.1200.10">
    <property type="entry name" value="ACP-like"/>
    <property type="match status" value="1"/>
</dbReference>
<evidence type="ECO:0000313" key="2">
    <source>
        <dbReference type="EMBL" id="GEO06263.1"/>
    </source>
</evidence>
<dbReference type="AlphaFoldDB" id="A0A512B2S1"/>
<dbReference type="InterPro" id="IPR009081">
    <property type="entry name" value="PP-bd_ACP"/>
</dbReference>
<reference evidence="2 3" key="1">
    <citation type="submission" date="2019-07" db="EMBL/GenBank/DDBJ databases">
        <title>Whole genome shotgun sequence of Adhaeribacter aerolatus NBRC 106133.</title>
        <authorList>
            <person name="Hosoyama A."/>
            <person name="Uohara A."/>
            <person name="Ohji S."/>
            <person name="Ichikawa N."/>
        </authorList>
    </citation>
    <scope>NUCLEOTIDE SEQUENCE [LARGE SCALE GENOMIC DNA]</scope>
    <source>
        <strain evidence="2 3">NBRC 106133</strain>
    </source>
</reference>
<name>A0A512B2S1_9BACT</name>
<keyword evidence="3" id="KW-1185">Reference proteome</keyword>
<dbReference type="SUPFAM" id="SSF47336">
    <property type="entry name" value="ACP-like"/>
    <property type="match status" value="1"/>
</dbReference>
<dbReference type="Proteomes" id="UP000321532">
    <property type="component" value="Unassembled WGS sequence"/>
</dbReference>
<dbReference type="EMBL" id="BJYS01000033">
    <property type="protein sequence ID" value="GEO06263.1"/>
    <property type="molecule type" value="Genomic_DNA"/>
</dbReference>
<dbReference type="InterPro" id="IPR036736">
    <property type="entry name" value="ACP-like_sf"/>
</dbReference>
<dbReference type="Pfam" id="PF00550">
    <property type="entry name" value="PP-binding"/>
    <property type="match status" value="1"/>
</dbReference>
<dbReference type="RefSeq" id="WP_146901935.1">
    <property type="nucleotide sequence ID" value="NZ_BJYS01000033.1"/>
</dbReference>
<evidence type="ECO:0000313" key="3">
    <source>
        <dbReference type="Proteomes" id="UP000321532"/>
    </source>
</evidence>
<feature type="domain" description="Carrier" evidence="1">
    <location>
        <begin position="13"/>
        <end position="62"/>
    </location>
</feature>
<gene>
    <name evidence="2" type="ORF">AAE02nite_39270</name>
</gene>
<comment type="caution">
    <text evidence="2">The sequence shown here is derived from an EMBL/GenBank/DDBJ whole genome shotgun (WGS) entry which is preliminary data.</text>
</comment>
<proteinExistence type="predicted"/>
<evidence type="ECO:0000259" key="1">
    <source>
        <dbReference type="Pfam" id="PF00550"/>
    </source>
</evidence>